<dbReference type="Gene3D" id="3.90.25.10">
    <property type="entry name" value="UDP-galactose 4-epimerase, domain 1"/>
    <property type="match status" value="1"/>
</dbReference>
<dbReference type="EMBL" id="CP002047">
    <property type="protein sequence ID" value="ADI05042.1"/>
    <property type="molecule type" value="Genomic_DNA"/>
</dbReference>
<keyword evidence="3" id="KW-1185">Reference proteome</keyword>
<accession>D7BQ35</accession>
<evidence type="ECO:0000259" key="1">
    <source>
        <dbReference type="Pfam" id="PF13460"/>
    </source>
</evidence>
<reference evidence="2 3" key="1">
    <citation type="journal article" date="2010" name="J. Bacteriol.">
        <title>Genome sequence of the milbemycin-producing bacterium Streptomyces bingchenggensis.</title>
        <authorList>
            <person name="Wang X.J."/>
            <person name="Yan Y.J."/>
            <person name="Zhang B."/>
            <person name="An J."/>
            <person name="Wang J.J."/>
            <person name="Tian J."/>
            <person name="Jiang L."/>
            <person name="Chen Y.H."/>
            <person name="Huang S.X."/>
            <person name="Yin M."/>
            <person name="Zhang J."/>
            <person name="Gao A.L."/>
            <person name="Liu C.X."/>
            <person name="Zhu Z.X."/>
            <person name="Xiang W.S."/>
        </authorList>
    </citation>
    <scope>NUCLEOTIDE SEQUENCE [LARGE SCALE GENOMIC DNA]</scope>
    <source>
        <strain evidence="2 3">BCW-1</strain>
    </source>
</reference>
<dbReference type="AlphaFoldDB" id="D7BQ35"/>
<dbReference type="eggNOG" id="COG0702">
    <property type="taxonomic scope" value="Bacteria"/>
</dbReference>
<dbReference type="PANTHER" id="PTHR43162:SF1">
    <property type="entry name" value="PRESTALK A DIFFERENTIATION PROTEIN A"/>
    <property type="match status" value="1"/>
</dbReference>
<feature type="domain" description="NAD(P)-binding" evidence="1">
    <location>
        <begin position="4"/>
        <end position="165"/>
    </location>
</feature>
<dbReference type="Gene3D" id="3.40.50.720">
    <property type="entry name" value="NAD(P)-binding Rossmann-like Domain"/>
    <property type="match status" value="1"/>
</dbReference>
<evidence type="ECO:0000313" key="3">
    <source>
        <dbReference type="Proteomes" id="UP000000377"/>
    </source>
</evidence>
<name>D7BQ35_STRBB</name>
<protein>
    <submittedName>
        <fullName evidence="2">NmrA family protein</fullName>
    </submittedName>
</protein>
<gene>
    <name evidence="2" type="ordered locus">SBI_01921</name>
</gene>
<dbReference type="SUPFAM" id="SSF51735">
    <property type="entry name" value="NAD(P)-binding Rossmann-fold domains"/>
    <property type="match status" value="1"/>
</dbReference>
<dbReference type="PATRIC" id="fig|749414.3.peg.1988"/>
<dbReference type="InterPro" id="IPR051604">
    <property type="entry name" value="Ergot_Alk_Oxidoreductase"/>
</dbReference>
<sequence>MVLGATGKTGRRLVHTLRTAGRTVRAASRSGEIRFDWSDQDTWPTALEGASAVYLIAPEDPALAPIFVKQATEAGVARFVALSGRGIDQVPVDSFQGMTAAEQAVRDSGAQWTILRPNNFNQNFDDDVWRAPLRDGRLALPIGSVPEPFIDAQDIADVAAAVLTSDGHHGQVYDLSGPRALTFGTAVATIAKAAGRPIRYVELTPEEYRAELLAEGVSEEAAAELNVLFAGMRAGHFAEPADGVRRVLGRDPVDFDTYATRAAAAGAWS</sequence>
<dbReference type="PANTHER" id="PTHR43162">
    <property type="match status" value="1"/>
</dbReference>
<dbReference type="KEGG" id="sbh:SBI_01921"/>
<dbReference type="Pfam" id="PF13460">
    <property type="entry name" value="NAD_binding_10"/>
    <property type="match status" value="1"/>
</dbReference>
<dbReference type="InterPro" id="IPR036291">
    <property type="entry name" value="NAD(P)-bd_dom_sf"/>
</dbReference>
<organism evidence="2 3">
    <name type="scientific">Streptomyces bingchenggensis (strain BCW-1)</name>
    <dbReference type="NCBI Taxonomy" id="749414"/>
    <lineage>
        <taxon>Bacteria</taxon>
        <taxon>Bacillati</taxon>
        <taxon>Actinomycetota</taxon>
        <taxon>Actinomycetes</taxon>
        <taxon>Kitasatosporales</taxon>
        <taxon>Streptomycetaceae</taxon>
        <taxon>Streptomyces</taxon>
    </lineage>
</organism>
<dbReference type="HOGENOM" id="CLU_007383_10_6_11"/>
<evidence type="ECO:0000313" key="2">
    <source>
        <dbReference type="EMBL" id="ADI05042.1"/>
    </source>
</evidence>
<dbReference type="STRING" id="749414.SBI_01921"/>
<proteinExistence type="predicted"/>
<dbReference type="InterPro" id="IPR016040">
    <property type="entry name" value="NAD(P)-bd_dom"/>
</dbReference>
<dbReference type="Proteomes" id="UP000000377">
    <property type="component" value="Chromosome"/>
</dbReference>